<comment type="similarity">
    <text evidence="1">Belongs to the short-chain dehydrogenases/reductases (SDR) family.</text>
</comment>
<dbReference type="PANTHER" id="PTHR48107:SF7">
    <property type="entry name" value="RE15974P"/>
    <property type="match status" value="1"/>
</dbReference>
<evidence type="ECO:0000313" key="6">
    <source>
        <dbReference type="Proteomes" id="UP000824998"/>
    </source>
</evidence>
<evidence type="ECO:0000259" key="4">
    <source>
        <dbReference type="SMART" id="SM00822"/>
    </source>
</evidence>
<keyword evidence="2" id="KW-0521">NADP</keyword>
<dbReference type="InterPro" id="IPR002347">
    <property type="entry name" value="SDR_fam"/>
</dbReference>
<protein>
    <recommendedName>
        <fullName evidence="4">Ketoreductase domain-containing protein</fullName>
    </recommendedName>
</protein>
<dbReference type="Gene3D" id="3.40.50.720">
    <property type="entry name" value="NAD(P)-binding Rossmann-like Domain"/>
    <property type="match status" value="1"/>
</dbReference>
<dbReference type="PANTHER" id="PTHR48107">
    <property type="entry name" value="NADPH-DEPENDENT ALDEHYDE REDUCTASE-LIKE PROTEIN, CHLOROPLASTIC-RELATED"/>
    <property type="match status" value="1"/>
</dbReference>
<dbReference type="FunFam" id="3.40.50.720:FF:000084">
    <property type="entry name" value="Short-chain dehydrogenase reductase"/>
    <property type="match status" value="1"/>
</dbReference>
<dbReference type="InterPro" id="IPR036291">
    <property type="entry name" value="NAD(P)-bd_dom_sf"/>
</dbReference>
<gene>
    <name evidence="5" type="ORF">BJ875DRAFT_249165</name>
</gene>
<comment type="caution">
    <text evidence="5">The sequence shown here is derived from an EMBL/GenBank/DDBJ whole genome shotgun (WGS) entry which is preliminary data.</text>
</comment>
<evidence type="ECO:0000256" key="2">
    <source>
        <dbReference type="ARBA" id="ARBA00022857"/>
    </source>
</evidence>
<dbReference type="EMBL" id="MU251417">
    <property type="protein sequence ID" value="KAG9235985.1"/>
    <property type="molecule type" value="Genomic_DNA"/>
</dbReference>
<dbReference type="Pfam" id="PF13561">
    <property type="entry name" value="adh_short_C2"/>
    <property type="match status" value="1"/>
</dbReference>
<name>A0A9P7YMV1_9HELO</name>
<evidence type="ECO:0000256" key="3">
    <source>
        <dbReference type="ARBA" id="ARBA00023002"/>
    </source>
</evidence>
<dbReference type="OrthoDB" id="47007at2759"/>
<dbReference type="GO" id="GO:0016614">
    <property type="term" value="F:oxidoreductase activity, acting on CH-OH group of donors"/>
    <property type="evidence" value="ECO:0007669"/>
    <property type="project" value="UniProtKB-ARBA"/>
</dbReference>
<accession>A0A9P7YMV1</accession>
<sequence length="248" mass="25984">MSFTNKTVLITGGSKGIGRAISLHLASQGANVIINYASSAKDADDVVEQIGGERAVAIKADAGDVGEIGRLVEEGMKWKPSGGKIDILVACAGTMRLTELNAVTEEDYDATFNLNVRGSLFLAQKAAPYMQQGSRIILFSTTQAKATTVTGNYLTYCMSKGAVEQMTRVLSKDLARKGITVNCVAPGPTATDLFLLGKSEALLQRLASLNPQNRFGRPGEIAEVVASLAGPGGAWVSGQVLYVNGGQA</sequence>
<dbReference type="SMART" id="SM00822">
    <property type="entry name" value="PKS_KR"/>
    <property type="match status" value="1"/>
</dbReference>
<dbReference type="AlphaFoldDB" id="A0A9P7YMV1"/>
<organism evidence="5 6">
    <name type="scientific">Amylocarpus encephaloides</name>
    <dbReference type="NCBI Taxonomy" id="45428"/>
    <lineage>
        <taxon>Eukaryota</taxon>
        <taxon>Fungi</taxon>
        <taxon>Dikarya</taxon>
        <taxon>Ascomycota</taxon>
        <taxon>Pezizomycotina</taxon>
        <taxon>Leotiomycetes</taxon>
        <taxon>Helotiales</taxon>
        <taxon>Helotiales incertae sedis</taxon>
        <taxon>Amylocarpus</taxon>
    </lineage>
</organism>
<reference evidence="5" key="1">
    <citation type="journal article" date="2021" name="IMA Fungus">
        <title>Genomic characterization of three marine fungi, including Emericellopsis atlantica sp. nov. with signatures of a generalist lifestyle and marine biomass degradation.</title>
        <authorList>
            <person name="Hagestad O.C."/>
            <person name="Hou L."/>
            <person name="Andersen J.H."/>
            <person name="Hansen E.H."/>
            <person name="Altermark B."/>
            <person name="Li C."/>
            <person name="Kuhnert E."/>
            <person name="Cox R.J."/>
            <person name="Crous P.W."/>
            <person name="Spatafora J.W."/>
            <person name="Lail K."/>
            <person name="Amirebrahimi M."/>
            <person name="Lipzen A."/>
            <person name="Pangilinan J."/>
            <person name="Andreopoulos W."/>
            <person name="Hayes R.D."/>
            <person name="Ng V."/>
            <person name="Grigoriev I.V."/>
            <person name="Jackson S.A."/>
            <person name="Sutton T.D.S."/>
            <person name="Dobson A.D.W."/>
            <person name="Rama T."/>
        </authorList>
    </citation>
    <scope>NUCLEOTIDE SEQUENCE</scope>
    <source>
        <strain evidence="5">TRa018bII</strain>
    </source>
</reference>
<feature type="domain" description="Ketoreductase" evidence="4">
    <location>
        <begin position="6"/>
        <end position="187"/>
    </location>
</feature>
<dbReference type="PRINTS" id="PR00081">
    <property type="entry name" value="GDHRDH"/>
</dbReference>
<dbReference type="InterPro" id="IPR057326">
    <property type="entry name" value="KR_dom"/>
</dbReference>
<dbReference type="GO" id="GO:0009688">
    <property type="term" value="P:abscisic acid biosynthetic process"/>
    <property type="evidence" value="ECO:0007669"/>
    <property type="project" value="UniProtKB-ARBA"/>
</dbReference>
<evidence type="ECO:0000256" key="1">
    <source>
        <dbReference type="ARBA" id="ARBA00006484"/>
    </source>
</evidence>
<keyword evidence="6" id="KW-1185">Reference proteome</keyword>
<evidence type="ECO:0000313" key="5">
    <source>
        <dbReference type="EMBL" id="KAG9235985.1"/>
    </source>
</evidence>
<proteinExistence type="inferred from homology"/>
<dbReference type="SUPFAM" id="SSF51735">
    <property type="entry name" value="NAD(P)-binding Rossmann-fold domains"/>
    <property type="match status" value="1"/>
</dbReference>
<dbReference type="Proteomes" id="UP000824998">
    <property type="component" value="Unassembled WGS sequence"/>
</dbReference>
<keyword evidence="3" id="KW-0560">Oxidoreductase</keyword>